<dbReference type="EMBL" id="AQHN01000083">
    <property type="protein sequence ID" value="ENN85650.1"/>
    <property type="molecule type" value="Genomic_DNA"/>
</dbReference>
<gene>
    <name evidence="1" type="ORF">RHSP_05531</name>
</gene>
<keyword evidence="2" id="KW-1185">Reference proteome</keyword>
<organism evidence="1 2">
    <name type="scientific">Rhizobium freirei PRF 81</name>
    <dbReference type="NCBI Taxonomy" id="363754"/>
    <lineage>
        <taxon>Bacteria</taxon>
        <taxon>Pseudomonadati</taxon>
        <taxon>Pseudomonadota</taxon>
        <taxon>Alphaproteobacteria</taxon>
        <taxon>Hyphomicrobiales</taxon>
        <taxon>Rhizobiaceae</taxon>
        <taxon>Rhizobium/Agrobacterium group</taxon>
        <taxon>Rhizobium</taxon>
    </lineage>
</organism>
<reference evidence="1 2" key="1">
    <citation type="journal article" date="2012" name="BMC Genomics">
        <title>Genomic basis of broad host range and environmental adaptability of Rhizobium tropici CIAT 899 and Rhizobium sp. PRF 81 which are used in inoculants for common bean (Phaseolus vulgaris L.).</title>
        <authorList>
            <person name="Ormeno-Orrillo E."/>
            <person name="Menna P."/>
            <person name="Almeida L.G."/>
            <person name="Ollero F.J."/>
            <person name="Nicolas M.F."/>
            <person name="Pains Rodrigues E."/>
            <person name="Shigueyoshi Nakatani A."/>
            <person name="Silva Batista J.S."/>
            <person name="Oliveira Chueire L.M."/>
            <person name="Souza R.C."/>
            <person name="Ribeiro Vasconcelos A.T."/>
            <person name="Megias M."/>
            <person name="Hungria M."/>
            <person name="Martinez-Romero E."/>
        </authorList>
    </citation>
    <scope>NUCLEOTIDE SEQUENCE [LARGE SCALE GENOMIC DNA]</scope>
    <source>
        <strain evidence="1 2">PRF 81</strain>
    </source>
</reference>
<accession>N6UVG2</accession>
<dbReference type="PATRIC" id="fig|363754.4.peg.4914"/>
<dbReference type="Proteomes" id="UP000012429">
    <property type="component" value="Unassembled WGS sequence"/>
</dbReference>
<protein>
    <submittedName>
        <fullName evidence="1">Uncharacterized protein</fullName>
    </submittedName>
</protein>
<evidence type="ECO:0000313" key="2">
    <source>
        <dbReference type="Proteomes" id="UP000012429"/>
    </source>
</evidence>
<sequence>MTQRDLTITEVLKDPLIRQIMRADRISVTGMAALLQDAARRQRLARKFTVSADLAPIASVAAQTMRQSDLR</sequence>
<dbReference type="AlphaFoldDB" id="N6UVG2"/>
<evidence type="ECO:0000313" key="1">
    <source>
        <dbReference type="EMBL" id="ENN85650.1"/>
    </source>
</evidence>
<proteinExistence type="predicted"/>
<comment type="caution">
    <text evidence="1">The sequence shown here is derived from an EMBL/GenBank/DDBJ whole genome shotgun (WGS) entry which is preliminary data.</text>
</comment>
<name>N6UVG2_9HYPH</name>
<dbReference type="RefSeq" id="WP_004124076.1">
    <property type="nucleotide sequence ID" value="NZ_AQHN01000083.1"/>
</dbReference>
<dbReference type="OrthoDB" id="7365361at2"/>